<evidence type="ECO:0008006" key="4">
    <source>
        <dbReference type="Google" id="ProtNLM"/>
    </source>
</evidence>
<keyword evidence="3" id="KW-1185">Reference proteome</keyword>
<name>A0ABW9AYQ8_9BURK</name>
<comment type="caution">
    <text evidence="2">The sequence shown here is derived from an EMBL/GenBank/DDBJ whole genome shotgun (WGS) entry which is preliminary data.</text>
</comment>
<feature type="region of interest" description="Disordered" evidence="1">
    <location>
        <begin position="1"/>
        <end position="21"/>
    </location>
</feature>
<evidence type="ECO:0000313" key="3">
    <source>
        <dbReference type="Proteomes" id="UP001629230"/>
    </source>
</evidence>
<dbReference type="RefSeq" id="WP_408179902.1">
    <property type="nucleotide sequence ID" value="NZ_JAQQEZ010000026.1"/>
</dbReference>
<gene>
    <name evidence="2" type="ORF">PQR57_29525</name>
</gene>
<proteinExistence type="predicted"/>
<accession>A0ABW9AYQ8</accession>
<dbReference type="Proteomes" id="UP001629230">
    <property type="component" value="Unassembled WGS sequence"/>
</dbReference>
<evidence type="ECO:0000313" key="2">
    <source>
        <dbReference type="EMBL" id="MFM0005135.1"/>
    </source>
</evidence>
<evidence type="ECO:0000256" key="1">
    <source>
        <dbReference type="SAM" id="MobiDB-lite"/>
    </source>
</evidence>
<reference evidence="2 3" key="1">
    <citation type="journal article" date="2024" name="Chem. Sci.">
        <title>Discovery of megapolipeptins by genome mining of a Burkholderiales bacteria collection.</title>
        <authorList>
            <person name="Paulo B.S."/>
            <person name="Recchia M.J.J."/>
            <person name="Lee S."/>
            <person name="Fergusson C.H."/>
            <person name="Romanowski S.B."/>
            <person name="Hernandez A."/>
            <person name="Krull N."/>
            <person name="Liu D.Y."/>
            <person name="Cavanagh H."/>
            <person name="Bos A."/>
            <person name="Gray C.A."/>
            <person name="Murphy B.T."/>
            <person name="Linington R.G."/>
            <person name="Eustaquio A.S."/>
        </authorList>
    </citation>
    <scope>NUCLEOTIDE SEQUENCE [LARGE SCALE GENOMIC DNA]</scope>
    <source>
        <strain evidence="2 3">RL17-350-BIC-A</strain>
    </source>
</reference>
<feature type="compositionally biased region" description="Basic and acidic residues" evidence="1">
    <location>
        <begin position="1"/>
        <end position="11"/>
    </location>
</feature>
<dbReference type="EMBL" id="JAQQEZ010000026">
    <property type="protein sequence ID" value="MFM0005135.1"/>
    <property type="molecule type" value="Genomic_DNA"/>
</dbReference>
<organism evidence="2 3">
    <name type="scientific">Paraburkholderia dipogonis</name>
    <dbReference type="NCBI Taxonomy" id="1211383"/>
    <lineage>
        <taxon>Bacteria</taxon>
        <taxon>Pseudomonadati</taxon>
        <taxon>Pseudomonadota</taxon>
        <taxon>Betaproteobacteria</taxon>
        <taxon>Burkholderiales</taxon>
        <taxon>Burkholderiaceae</taxon>
        <taxon>Paraburkholderia</taxon>
    </lineage>
</organism>
<protein>
    <recommendedName>
        <fullName evidence="4">YfhD family protein</fullName>
    </recommendedName>
</protein>
<sequence length="53" mass="5917">MRKESRVDIPKSKAGAQEAPMTLDEQLDEALEETFPASDPIAVHPEPEQRAKK</sequence>